<dbReference type="PANTHER" id="PTHR33360">
    <property type="entry name" value="TRANSPOSASE FOR INSERTION SEQUENCE ELEMENT IS200"/>
    <property type="match status" value="1"/>
</dbReference>
<reference evidence="2 3" key="1">
    <citation type="submission" date="2019-01" db="EMBL/GenBank/DDBJ databases">
        <title>Ktedonosporobacter rubrisoli SCAWS-G2.</title>
        <authorList>
            <person name="Huang Y."/>
            <person name="Yan B."/>
        </authorList>
    </citation>
    <scope>NUCLEOTIDE SEQUENCE [LARGE SCALE GENOMIC DNA]</scope>
    <source>
        <strain evidence="2 3">SCAWS-G2</strain>
    </source>
</reference>
<dbReference type="KEGG" id="kbs:EPA93_17395"/>
<dbReference type="PANTHER" id="PTHR33360:SF2">
    <property type="entry name" value="TRANSPOSASE FOR INSERTION SEQUENCE ELEMENT IS200"/>
    <property type="match status" value="1"/>
</dbReference>
<dbReference type="SMART" id="SM01321">
    <property type="entry name" value="Y1_Tnp"/>
    <property type="match status" value="1"/>
</dbReference>
<protein>
    <submittedName>
        <fullName evidence="2">IS200/IS605 family transposase</fullName>
    </submittedName>
</protein>
<dbReference type="InterPro" id="IPR002686">
    <property type="entry name" value="Transposase_17"/>
</dbReference>
<dbReference type="InterPro" id="IPR036515">
    <property type="entry name" value="Transposase_17_sf"/>
</dbReference>
<dbReference type="AlphaFoldDB" id="A0A4P6JQG6"/>
<dbReference type="Proteomes" id="UP000290365">
    <property type="component" value="Chromosome"/>
</dbReference>
<proteinExistence type="predicted"/>
<dbReference type="OrthoDB" id="9798161at2"/>
<dbReference type="SUPFAM" id="SSF143422">
    <property type="entry name" value="Transposase IS200-like"/>
    <property type="match status" value="1"/>
</dbReference>
<dbReference type="NCBIfam" id="NF033573">
    <property type="entry name" value="transpos_IS200"/>
    <property type="match status" value="1"/>
</dbReference>
<accession>A0A4P6JQG6</accession>
<evidence type="ECO:0000259" key="1">
    <source>
        <dbReference type="SMART" id="SM01321"/>
    </source>
</evidence>
<dbReference type="EMBL" id="CP035758">
    <property type="protein sequence ID" value="QBD77668.1"/>
    <property type="molecule type" value="Genomic_DNA"/>
</dbReference>
<gene>
    <name evidence="2" type="primary">tnpA</name>
    <name evidence="2" type="ORF">EPA93_17395</name>
</gene>
<sequence>MKTAIRYKSQRNVYYSCKYHVVFCPKYRRKVLIEQVAERLKQIIAEVTQEFEADILSLEVMPDHVHILIECDPQFGIHRLVKLLKGRSSRLWRREFPMLKQKLPTLWTNSYFVSTVGAAPLSAMKQYVEEQKHV</sequence>
<evidence type="ECO:0000313" key="3">
    <source>
        <dbReference type="Proteomes" id="UP000290365"/>
    </source>
</evidence>
<dbReference type="GO" id="GO:0006313">
    <property type="term" value="P:DNA transposition"/>
    <property type="evidence" value="ECO:0007669"/>
    <property type="project" value="InterPro"/>
</dbReference>
<dbReference type="GO" id="GO:0003677">
    <property type="term" value="F:DNA binding"/>
    <property type="evidence" value="ECO:0007669"/>
    <property type="project" value="InterPro"/>
</dbReference>
<feature type="domain" description="Transposase IS200-like" evidence="1">
    <location>
        <begin position="14"/>
        <end position="131"/>
    </location>
</feature>
<dbReference type="Gene3D" id="3.30.70.1290">
    <property type="entry name" value="Transposase IS200-like"/>
    <property type="match status" value="1"/>
</dbReference>
<organism evidence="2 3">
    <name type="scientific">Ktedonosporobacter rubrisoli</name>
    <dbReference type="NCBI Taxonomy" id="2509675"/>
    <lineage>
        <taxon>Bacteria</taxon>
        <taxon>Bacillati</taxon>
        <taxon>Chloroflexota</taxon>
        <taxon>Ktedonobacteria</taxon>
        <taxon>Ktedonobacterales</taxon>
        <taxon>Ktedonosporobacteraceae</taxon>
        <taxon>Ktedonosporobacter</taxon>
    </lineage>
</organism>
<dbReference type="RefSeq" id="WP_129888722.1">
    <property type="nucleotide sequence ID" value="NZ_CP035758.1"/>
</dbReference>
<dbReference type="Pfam" id="PF01797">
    <property type="entry name" value="Y1_Tnp"/>
    <property type="match status" value="1"/>
</dbReference>
<keyword evidence="3" id="KW-1185">Reference proteome</keyword>
<evidence type="ECO:0000313" key="2">
    <source>
        <dbReference type="EMBL" id="QBD77668.1"/>
    </source>
</evidence>
<dbReference type="GO" id="GO:0004803">
    <property type="term" value="F:transposase activity"/>
    <property type="evidence" value="ECO:0007669"/>
    <property type="project" value="InterPro"/>
</dbReference>
<name>A0A4P6JQG6_KTERU</name>